<feature type="compositionally biased region" description="Basic and acidic residues" evidence="1">
    <location>
        <begin position="97"/>
        <end position="110"/>
    </location>
</feature>
<feature type="signal peptide" evidence="2">
    <location>
        <begin position="1"/>
        <end position="20"/>
    </location>
</feature>
<name>A0ABQ5HCR5_9ASTR</name>
<reference evidence="3" key="1">
    <citation type="journal article" date="2022" name="Int. J. Mol. Sci.">
        <title>Draft Genome of Tanacetum Coccineum: Genomic Comparison of Closely Related Tanacetum-Family Plants.</title>
        <authorList>
            <person name="Yamashiro T."/>
            <person name="Shiraishi A."/>
            <person name="Nakayama K."/>
            <person name="Satake H."/>
        </authorList>
    </citation>
    <scope>NUCLEOTIDE SEQUENCE</scope>
</reference>
<organism evidence="3 4">
    <name type="scientific">Tanacetum coccineum</name>
    <dbReference type="NCBI Taxonomy" id="301880"/>
    <lineage>
        <taxon>Eukaryota</taxon>
        <taxon>Viridiplantae</taxon>
        <taxon>Streptophyta</taxon>
        <taxon>Embryophyta</taxon>
        <taxon>Tracheophyta</taxon>
        <taxon>Spermatophyta</taxon>
        <taxon>Magnoliopsida</taxon>
        <taxon>eudicotyledons</taxon>
        <taxon>Gunneridae</taxon>
        <taxon>Pentapetalae</taxon>
        <taxon>asterids</taxon>
        <taxon>campanulids</taxon>
        <taxon>Asterales</taxon>
        <taxon>Asteraceae</taxon>
        <taxon>Asteroideae</taxon>
        <taxon>Anthemideae</taxon>
        <taxon>Anthemidinae</taxon>
        <taxon>Tanacetum</taxon>
    </lineage>
</organism>
<evidence type="ECO:0000313" key="3">
    <source>
        <dbReference type="EMBL" id="GJT85181.1"/>
    </source>
</evidence>
<protein>
    <submittedName>
        <fullName evidence="3">Ribonuclease H-like domain-containing protein</fullName>
    </submittedName>
</protein>
<proteinExistence type="predicted"/>
<dbReference type="SUPFAM" id="SSF57756">
    <property type="entry name" value="Retrovirus zinc finger-like domains"/>
    <property type="match status" value="1"/>
</dbReference>
<keyword evidence="2" id="KW-0732">Signal</keyword>
<sequence>MLLLFHKAKAILIKLSLVLTVTIQYFTPSTSSTNIPKKEALAGFADGISMIAIRMKKFYKKTGRRVRVDGKTPVGFDKKKLECFNCHNTGHFAREYTAKGTHDEKKKRDSFLSTPRSRKAREELDGLADNG</sequence>
<gene>
    <name evidence="3" type="ORF">Tco_1066898</name>
</gene>
<keyword evidence="4" id="KW-1185">Reference proteome</keyword>
<reference evidence="3" key="2">
    <citation type="submission" date="2022-01" db="EMBL/GenBank/DDBJ databases">
        <authorList>
            <person name="Yamashiro T."/>
            <person name="Shiraishi A."/>
            <person name="Satake H."/>
            <person name="Nakayama K."/>
        </authorList>
    </citation>
    <scope>NUCLEOTIDE SEQUENCE</scope>
</reference>
<dbReference type="InterPro" id="IPR036875">
    <property type="entry name" value="Znf_CCHC_sf"/>
</dbReference>
<dbReference type="Proteomes" id="UP001151760">
    <property type="component" value="Unassembled WGS sequence"/>
</dbReference>
<evidence type="ECO:0000256" key="2">
    <source>
        <dbReference type="SAM" id="SignalP"/>
    </source>
</evidence>
<evidence type="ECO:0000313" key="4">
    <source>
        <dbReference type="Proteomes" id="UP001151760"/>
    </source>
</evidence>
<dbReference type="Gene3D" id="4.10.60.10">
    <property type="entry name" value="Zinc finger, CCHC-type"/>
    <property type="match status" value="1"/>
</dbReference>
<evidence type="ECO:0000256" key="1">
    <source>
        <dbReference type="SAM" id="MobiDB-lite"/>
    </source>
</evidence>
<accession>A0ABQ5HCR5</accession>
<dbReference type="EMBL" id="BQNB010019426">
    <property type="protein sequence ID" value="GJT85181.1"/>
    <property type="molecule type" value="Genomic_DNA"/>
</dbReference>
<feature type="region of interest" description="Disordered" evidence="1">
    <location>
        <begin position="97"/>
        <end position="131"/>
    </location>
</feature>
<comment type="caution">
    <text evidence="3">The sequence shown here is derived from an EMBL/GenBank/DDBJ whole genome shotgun (WGS) entry which is preliminary data.</text>
</comment>
<feature type="chain" id="PRO_5047324607" evidence="2">
    <location>
        <begin position="21"/>
        <end position="131"/>
    </location>
</feature>